<evidence type="ECO:0000313" key="13">
    <source>
        <dbReference type="Proteomes" id="UP000266118"/>
    </source>
</evidence>
<dbReference type="GO" id="GO:0016881">
    <property type="term" value="F:acid-amino acid ligase activity"/>
    <property type="evidence" value="ECO:0007669"/>
    <property type="project" value="InterPro"/>
</dbReference>
<keyword evidence="13" id="KW-1185">Reference proteome</keyword>
<evidence type="ECO:0000256" key="1">
    <source>
        <dbReference type="ARBA" id="ARBA00022598"/>
    </source>
</evidence>
<dbReference type="GO" id="GO:0008360">
    <property type="term" value="P:regulation of cell shape"/>
    <property type="evidence" value="ECO:0007669"/>
    <property type="project" value="UniProtKB-KW"/>
</dbReference>
<dbReference type="RefSeq" id="WP_119990289.1">
    <property type="nucleotide sequence ID" value="NZ_CP032489.1"/>
</dbReference>
<evidence type="ECO:0000313" key="12">
    <source>
        <dbReference type="EMBL" id="AYD49001.1"/>
    </source>
</evidence>
<gene>
    <name evidence="12" type="ORF">D6B99_16100</name>
</gene>
<dbReference type="Pfam" id="PF02875">
    <property type="entry name" value="Mur_ligase_C"/>
    <property type="match status" value="1"/>
</dbReference>
<dbReference type="InterPro" id="IPR050061">
    <property type="entry name" value="MurCDEF_pg_biosynth"/>
</dbReference>
<keyword evidence="4" id="KW-0067">ATP-binding</keyword>
<dbReference type="GO" id="GO:0005524">
    <property type="term" value="F:ATP binding"/>
    <property type="evidence" value="ECO:0007669"/>
    <property type="project" value="UniProtKB-KW"/>
</dbReference>
<keyword evidence="8" id="KW-0961">Cell wall biogenesis/degradation</keyword>
<keyword evidence="7" id="KW-0131">Cell cycle</keyword>
<dbReference type="InterPro" id="IPR000713">
    <property type="entry name" value="Mur_ligase_N"/>
</dbReference>
<evidence type="ECO:0000259" key="9">
    <source>
        <dbReference type="Pfam" id="PF01225"/>
    </source>
</evidence>
<evidence type="ECO:0000256" key="7">
    <source>
        <dbReference type="ARBA" id="ARBA00023306"/>
    </source>
</evidence>
<dbReference type="Pfam" id="PF01225">
    <property type="entry name" value="Mur_ligase"/>
    <property type="match status" value="1"/>
</dbReference>
<feature type="domain" description="Mur ligase central" evidence="11">
    <location>
        <begin position="108"/>
        <end position="283"/>
    </location>
</feature>
<dbReference type="SUPFAM" id="SSF51984">
    <property type="entry name" value="MurCD N-terminal domain"/>
    <property type="match status" value="1"/>
</dbReference>
<keyword evidence="1" id="KW-0436">Ligase</keyword>
<dbReference type="InterPro" id="IPR036615">
    <property type="entry name" value="Mur_ligase_C_dom_sf"/>
</dbReference>
<dbReference type="InterPro" id="IPR013221">
    <property type="entry name" value="Mur_ligase_cen"/>
</dbReference>
<name>A0A386HU21_9BACT</name>
<organism evidence="12 13">
    <name type="scientific">Arachidicoccus soli</name>
    <dbReference type="NCBI Taxonomy" id="2341117"/>
    <lineage>
        <taxon>Bacteria</taxon>
        <taxon>Pseudomonadati</taxon>
        <taxon>Bacteroidota</taxon>
        <taxon>Chitinophagia</taxon>
        <taxon>Chitinophagales</taxon>
        <taxon>Chitinophagaceae</taxon>
        <taxon>Arachidicoccus</taxon>
    </lineage>
</organism>
<sequence>MHIHFISIGGSVMHQLAIALHKKGYIVSGSDDEIFEPAKSNLQSENLLPKDIGWHPENINKNIDAVILGMHAKADNPELLKAKELGLKIYSFPEYIYQESKNKKRVAIGGSHGKTSTTAMLMHVLQQTKTSFDYLVGAKLEGFSQSVNITDAPIIVCEADEYPASTLEPRPKFHFLFPHIAVLTGIAWDHINVFPTFDFYLEQFKIFIQKIEKGGILIYNETDSILKDLIEENKRSDIRYQPYHLPDHQIENGETIIEIESNSATISVFGNHNLLNLNAAYFVCKELGISAKDFVQGIQSFSGASKRLEVIFSNENTTVYRDFAHAPSKVRATVDAVKQQFPDRQLVAVLELHTFSSLNENFLHQYKGSLELADVAVVFYSPHALELKRMPLLPKTSVLNGFAKDNLFVINNKEDLSSFLQTIHLQNCNLLLMSSGSFDGIDILSTIKG</sequence>
<dbReference type="Gene3D" id="3.40.1190.10">
    <property type="entry name" value="Mur-like, catalytic domain"/>
    <property type="match status" value="1"/>
</dbReference>
<keyword evidence="3" id="KW-0547">Nucleotide-binding</keyword>
<keyword evidence="2" id="KW-0132">Cell division</keyword>
<evidence type="ECO:0000256" key="5">
    <source>
        <dbReference type="ARBA" id="ARBA00022960"/>
    </source>
</evidence>
<dbReference type="EMBL" id="CP032489">
    <property type="protein sequence ID" value="AYD49001.1"/>
    <property type="molecule type" value="Genomic_DNA"/>
</dbReference>
<dbReference type="PANTHER" id="PTHR43445:SF3">
    <property type="entry name" value="UDP-N-ACETYLMURAMATE--L-ALANINE LIGASE"/>
    <property type="match status" value="1"/>
</dbReference>
<evidence type="ECO:0000259" key="11">
    <source>
        <dbReference type="Pfam" id="PF08245"/>
    </source>
</evidence>
<dbReference type="KEGG" id="ark:D6B99_16100"/>
<dbReference type="Gene3D" id="3.90.190.20">
    <property type="entry name" value="Mur ligase, C-terminal domain"/>
    <property type="match status" value="1"/>
</dbReference>
<dbReference type="InterPro" id="IPR004101">
    <property type="entry name" value="Mur_ligase_C"/>
</dbReference>
<dbReference type="Pfam" id="PF08245">
    <property type="entry name" value="Mur_ligase_M"/>
    <property type="match status" value="1"/>
</dbReference>
<dbReference type="PANTHER" id="PTHR43445">
    <property type="entry name" value="UDP-N-ACETYLMURAMATE--L-ALANINE LIGASE-RELATED"/>
    <property type="match status" value="1"/>
</dbReference>
<dbReference type="GO" id="GO:0051301">
    <property type="term" value="P:cell division"/>
    <property type="evidence" value="ECO:0007669"/>
    <property type="project" value="UniProtKB-KW"/>
</dbReference>
<evidence type="ECO:0000256" key="6">
    <source>
        <dbReference type="ARBA" id="ARBA00022984"/>
    </source>
</evidence>
<dbReference type="Gene3D" id="3.40.50.720">
    <property type="entry name" value="NAD(P)-binding Rossmann-like Domain"/>
    <property type="match status" value="1"/>
</dbReference>
<reference evidence="12 13" key="1">
    <citation type="submission" date="2018-09" db="EMBL/GenBank/DDBJ databases">
        <title>Arachidicoccus sp. nov., a bacterium isolated from soil.</title>
        <authorList>
            <person name="Weon H.-Y."/>
            <person name="Kwon S.-W."/>
            <person name="Lee S.A."/>
        </authorList>
    </citation>
    <scope>NUCLEOTIDE SEQUENCE [LARGE SCALE GENOMIC DNA]</scope>
    <source>
        <strain evidence="12 13">KIS59-12</strain>
    </source>
</reference>
<keyword evidence="6" id="KW-0573">Peptidoglycan synthesis</keyword>
<dbReference type="SUPFAM" id="SSF53244">
    <property type="entry name" value="MurD-like peptide ligases, peptide-binding domain"/>
    <property type="match status" value="1"/>
</dbReference>
<keyword evidence="5" id="KW-0133">Cell shape</keyword>
<evidence type="ECO:0000259" key="10">
    <source>
        <dbReference type="Pfam" id="PF02875"/>
    </source>
</evidence>
<protein>
    <submittedName>
        <fullName evidence="12">Peptidoglycan synthetase</fullName>
    </submittedName>
</protein>
<dbReference type="GO" id="GO:0071555">
    <property type="term" value="P:cell wall organization"/>
    <property type="evidence" value="ECO:0007669"/>
    <property type="project" value="UniProtKB-KW"/>
</dbReference>
<dbReference type="GO" id="GO:0009252">
    <property type="term" value="P:peptidoglycan biosynthetic process"/>
    <property type="evidence" value="ECO:0007669"/>
    <property type="project" value="UniProtKB-KW"/>
</dbReference>
<dbReference type="InterPro" id="IPR036565">
    <property type="entry name" value="Mur-like_cat_sf"/>
</dbReference>
<dbReference type="OrthoDB" id="9804126at2"/>
<evidence type="ECO:0000256" key="2">
    <source>
        <dbReference type="ARBA" id="ARBA00022618"/>
    </source>
</evidence>
<dbReference type="SUPFAM" id="SSF53623">
    <property type="entry name" value="MurD-like peptide ligases, catalytic domain"/>
    <property type="match status" value="1"/>
</dbReference>
<evidence type="ECO:0000256" key="3">
    <source>
        <dbReference type="ARBA" id="ARBA00022741"/>
    </source>
</evidence>
<evidence type="ECO:0000256" key="4">
    <source>
        <dbReference type="ARBA" id="ARBA00022840"/>
    </source>
</evidence>
<accession>A0A386HU21</accession>
<evidence type="ECO:0000256" key="8">
    <source>
        <dbReference type="ARBA" id="ARBA00023316"/>
    </source>
</evidence>
<dbReference type="AlphaFoldDB" id="A0A386HU21"/>
<proteinExistence type="predicted"/>
<feature type="domain" description="Mur ligase C-terminal" evidence="10">
    <location>
        <begin position="307"/>
        <end position="381"/>
    </location>
</feature>
<feature type="domain" description="Mur ligase N-terminal catalytic" evidence="9">
    <location>
        <begin position="2"/>
        <end position="98"/>
    </location>
</feature>
<dbReference type="Proteomes" id="UP000266118">
    <property type="component" value="Chromosome"/>
</dbReference>